<keyword evidence="2" id="KW-1185">Reference proteome</keyword>
<organism evidence="1 2">
    <name type="scientific">Peronosclerospora sorghi</name>
    <dbReference type="NCBI Taxonomy" id="230839"/>
    <lineage>
        <taxon>Eukaryota</taxon>
        <taxon>Sar</taxon>
        <taxon>Stramenopiles</taxon>
        <taxon>Oomycota</taxon>
        <taxon>Peronosporomycetes</taxon>
        <taxon>Peronosporales</taxon>
        <taxon>Peronosporaceae</taxon>
        <taxon>Peronosclerospora</taxon>
    </lineage>
</organism>
<reference evidence="1 2" key="1">
    <citation type="journal article" date="2022" name="bioRxiv">
        <title>The genome of the oomycete Peronosclerospora sorghi, a cosmopolitan pathogen of maize and sorghum, is inflated with dispersed pseudogenes.</title>
        <authorList>
            <person name="Fletcher K."/>
            <person name="Martin F."/>
            <person name="Isakeit T."/>
            <person name="Cavanaugh K."/>
            <person name="Magill C."/>
            <person name="Michelmore R."/>
        </authorList>
    </citation>
    <scope>NUCLEOTIDE SEQUENCE [LARGE SCALE GENOMIC DNA]</scope>
    <source>
        <strain evidence="1">P6</strain>
    </source>
</reference>
<accession>A0ACC0VP95</accession>
<dbReference type="Proteomes" id="UP001163321">
    <property type="component" value="Chromosome 8"/>
</dbReference>
<protein>
    <submittedName>
        <fullName evidence="1">Uncharacterized protein</fullName>
    </submittedName>
</protein>
<name>A0ACC0VP95_9STRA</name>
<evidence type="ECO:0000313" key="1">
    <source>
        <dbReference type="EMBL" id="KAI9908333.1"/>
    </source>
</evidence>
<evidence type="ECO:0000313" key="2">
    <source>
        <dbReference type="Proteomes" id="UP001163321"/>
    </source>
</evidence>
<gene>
    <name evidence="1" type="ORF">PsorP6_003639</name>
</gene>
<proteinExistence type="predicted"/>
<comment type="caution">
    <text evidence="1">The sequence shown here is derived from an EMBL/GenBank/DDBJ whole genome shotgun (WGS) entry which is preliminary data.</text>
</comment>
<dbReference type="EMBL" id="CM047587">
    <property type="protein sequence ID" value="KAI9908333.1"/>
    <property type="molecule type" value="Genomic_DNA"/>
</dbReference>
<sequence length="120" mass="13478">MTATGAVDAKTRTCQFCTNKKQVALNCVNLACKKCCLACSARGGGGLEDIQEQKEEQSNDDNTGRRAQKLTSSDDQNAKEKWKPQSQLENSLNQELPHKKCSRHEPNPYRNAQEAQEHWK</sequence>